<gene>
    <name evidence="7" type="ORF">QCA50_013278</name>
</gene>
<evidence type="ECO:0000313" key="8">
    <source>
        <dbReference type="Proteomes" id="UP001385951"/>
    </source>
</evidence>
<dbReference type="PRINTS" id="PR00724">
    <property type="entry name" value="CRBOXYPTASEC"/>
</dbReference>
<comment type="similarity">
    <text evidence="1 6">Belongs to the peptidase S10 family.</text>
</comment>
<dbReference type="AlphaFoldDB" id="A0AAW0G1D5"/>
<dbReference type="InterPro" id="IPR001563">
    <property type="entry name" value="Peptidase_S10"/>
</dbReference>
<dbReference type="EC" id="3.4.16.-" evidence="6"/>
<dbReference type="PANTHER" id="PTHR11802">
    <property type="entry name" value="SERINE PROTEASE FAMILY S10 SERINE CARBOXYPEPTIDASE"/>
    <property type="match status" value="1"/>
</dbReference>
<feature type="signal peptide" evidence="6">
    <location>
        <begin position="1"/>
        <end position="22"/>
    </location>
</feature>
<dbReference type="InterPro" id="IPR018202">
    <property type="entry name" value="Ser_caboxypep_ser_AS"/>
</dbReference>
<dbReference type="GO" id="GO:0006508">
    <property type="term" value="P:proteolysis"/>
    <property type="evidence" value="ECO:0007669"/>
    <property type="project" value="UniProtKB-KW"/>
</dbReference>
<dbReference type="Gene3D" id="3.40.50.1820">
    <property type="entry name" value="alpha/beta hydrolase"/>
    <property type="match status" value="1"/>
</dbReference>
<keyword evidence="3 6" id="KW-0645">Protease</keyword>
<reference evidence="7 8" key="1">
    <citation type="submission" date="2022-09" db="EMBL/GenBank/DDBJ databases">
        <authorList>
            <person name="Palmer J.M."/>
        </authorList>
    </citation>
    <scope>NUCLEOTIDE SEQUENCE [LARGE SCALE GENOMIC DNA]</scope>
    <source>
        <strain evidence="7 8">DSM 7382</strain>
    </source>
</reference>
<dbReference type="GO" id="GO:0004185">
    <property type="term" value="F:serine-type carboxypeptidase activity"/>
    <property type="evidence" value="ECO:0007669"/>
    <property type="project" value="UniProtKB-UniRule"/>
</dbReference>
<feature type="chain" id="PRO_5043090236" description="Carboxypeptidase" evidence="6">
    <location>
        <begin position="23"/>
        <end position="492"/>
    </location>
</feature>
<name>A0AAW0G1D5_9APHY</name>
<keyword evidence="2 6" id="KW-0121">Carboxypeptidase</keyword>
<evidence type="ECO:0000256" key="5">
    <source>
        <dbReference type="ARBA" id="ARBA00023180"/>
    </source>
</evidence>
<dbReference type="PANTHER" id="PTHR11802:SF453">
    <property type="entry name" value="S1, PUTATIVE-RELATED"/>
    <property type="match status" value="1"/>
</dbReference>
<comment type="caution">
    <text evidence="7">The sequence shown here is derived from an EMBL/GenBank/DDBJ whole genome shotgun (WGS) entry which is preliminary data.</text>
</comment>
<dbReference type="PROSITE" id="PS00131">
    <property type="entry name" value="CARBOXYPEPT_SER_SER"/>
    <property type="match status" value="1"/>
</dbReference>
<evidence type="ECO:0000256" key="2">
    <source>
        <dbReference type="ARBA" id="ARBA00022645"/>
    </source>
</evidence>
<dbReference type="EMBL" id="JASBNA010000030">
    <property type="protein sequence ID" value="KAK7683446.1"/>
    <property type="molecule type" value="Genomic_DNA"/>
</dbReference>
<dbReference type="Pfam" id="PF00450">
    <property type="entry name" value="Peptidase_S10"/>
    <property type="match status" value="1"/>
</dbReference>
<proteinExistence type="inferred from homology"/>
<sequence>MQILPALTALLVAALHVSPSFAGQIPVVDGVIGGVPSDTIAVHKGSAAAAVTPAATTPGKLRVTENSGVCETTPGVNQASGYGDLTANESIWFWFFESRKNPDTAPLAIWLNGGPGSSSMIGLFQELGPCRINNDTRTVSLNPTAWNEIANVLFIDQPVGVGFSHGTTTVGTSQAAAEDVWKFLQIFLADSRFSKFQKNDFAIWTESYGGHYGPTFAAYFLQQNAAIASGSISGITLNLKTLGVGDGLTDPLSQYPGYLTYAAQNPYHPLVSDALLTRANTSMYRSGGCRDQIQNCYTTGTTSVCAAAQSFCNNNILSPLAGDWDVYYVLADDTDPYPPDFSTFINNATLRSLIGAEVTWTESSNTVYNNFAKTGDWMTNSRPHLETVINAGVRTIVYDGDADYILNFNGVEAMVDNLQTQFTTLYHQQQFANWTVDGQVTGIYKNAGTFSYVRIFGAGHEVPAYTHGNLARGQAALEMFRQVMAGQPLTST</sequence>
<organism evidence="7 8">
    <name type="scientific">Cerrena zonata</name>
    <dbReference type="NCBI Taxonomy" id="2478898"/>
    <lineage>
        <taxon>Eukaryota</taxon>
        <taxon>Fungi</taxon>
        <taxon>Dikarya</taxon>
        <taxon>Basidiomycota</taxon>
        <taxon>Agaricomycotina</taxon>
        <taxon>Agaricomycetes</taxon>
        <taxon>Polyporales</taxon>
        <taxon>Cerrenaceae</taxon>
        <taxon>Cerrena</taxon>
    </lineage>
</organism>
<accession>A0AAW0G1D5</accession>
<keyword evidence="8" id="KW-1185">Reference proteome</keyword>
<dbReference type="GO" id="GO:0000324">
    <property type="term" value="C:fungal-type vacuole"/>
    <property type="evidence" value="ECO:0007669"/>
    <property type="project" value="TreeGrafter"/>
</dbReference>
<keyword evidence="6" id="KW-0732">Signal</keyword>
<keyword evidence="5" id="KW-0325">Glycoprotein</keyword>
<evidence type="ECO:0000313" key="7">
    <source>
        <dbReference type="EMBL" id="KAK7683446.1"/>
    </source>
</evidence>
<keyword evidence="4 6" id="KW-0378">Hydrolase</keyword>
<evidence type="ECO:0000256" key="1">
    <source>
        <dbReference type="ARBA" id="ARBA00009431"/>
    </source>
</evidence>
<dbReference type="Gene3D" id="1.10.287.410">
    <property type="match status" value="1"/>
</dbReference>
<dbReference type="Proteomes" id="UP001385951">
    <property type="component" value="Unassembled WGS sequence"/>
</dbReference>
<evidence type="ECO:0000256" key="6">
    <source>
        <dbReference type="RuleBase" id="RU361156"/>
    </source>
</evidence>
<dbReference type="SUPFAM" id="SSF53474">
    <property type="entry name" value="alpha/beta-Hydrolases"/>
    <property type="match status" value="1"/>
</dbReference>
<evidence type="ECO:0000256" key="3">
    <source>
        <dbReference type="ARBA" id="ARBA00022670"/>
    </source>
</evidence>
<evidence type="ECO:0000256" key="4">
    <source>
        <dbReference type="ARBA" id="ARBA00022801"/>
    </source>
</evidence>
<dbReference type="InterPro" id="IPR029058">
    <property type="entry name" value="AB_hydrolase_fold"/>
</dbReference>
<protein>
    <recommendedName>
        <fullName evidence="6">Carboxypeptidase</fullName>
        <ecNumber evidence="6">3.4.16.-</ecNumber>
    </recommendedName>
</protein>